<dbReference type="STRING" id="1391654.AKJ09_06292"/>
<dbReference type="SUPFAM" id="SSF51735">
    <property type="entry name" value="NAD(P)-binding Rossmann-fold domains"/>
    <property type="match status" value="1"/>
</dbReference>
<organism evidence="3 4">
    <name type="scientific">Labilithrix luteola</name>
    <dbReference type="NCBI Taxonomy" id="1391654"/>
    <lineage>
        <taxon>Bacteria</taxon>
        <taxon>Pseudomonadati</taxon>
        <taxon>Myxococcota</taxon>
        <taxon>Polyangia</taxon>
        <taxon>Polyangiales</taxon>
        <taxon>Labilitrichaceae</taxon>
        <taxon>Labilithrix</taxon>
    </lineage>
</organism>
<dbReference type="PATRIC" id="fig|1391654.3.peg.6379"/>
<evidence type="ECO:0000313" key="4">
    <source>
        <dbReference type="Proteomes" id="UP000064967"/>
    </source>
</evidence>
<dbReference type="KEGG" id="llu:AKJ09_06292"/>
<dbReference type="Gene3D" id="3.40.50.720">
    <property type="entry name" value="NAD(P)-binding Rossmann-like Domain"/>
    <property type="match status" value="1"/>
</dbReference>
<name>A0A0K1Q1H4_9BACT</name>
<accession>A0A0K1Q1H4</accession>
<dbReference type="PRINTS" id="PR00081">
    <property type="entry name" value="GDHRDH"/>
</dbReference>
<protein>
    <submittedName>
        <fullName evidence="3">Retinol dehydrogenase 13</fullName>
    </submittedName>
</protein>
<sequence>MTSMLGKTVLITGANQGIGKASAAALGALGAKLVLVCRNEAKARAAIADIERAGAKNVDLIVADVGSQAEVRRIAREFKSKYDRLDVLLNNAGVLVTERRTTVDGIEETLAINHLAYFLLTNELLDMLERSGPSRVVNVASEAHRGVRKVNFDDLQFERGYRSFAAYSQSKLCNILFTRELARRVDSKKITVNSVHPGAIASGFGHTYGGFTSVVMKLARPFLKTPEKGAKTQIYLCSSPEVTGVTGQYFADCREKKPSRGARGDDDARTLWARSEELTKVSAKVDAA</sequence>
<evidence type="ECO:0000256" key="2">
    <source>
        <dbReference type="RuleBase" id="RU000363"/>
    </source>
</evidence>
<dbReference type="PANTHER" id="PTHR43157:SF31">
    <property type="entry name" value="PHOSPHATIDYLINOSITOL-GLYCAN BIOSYNTHESIS CLASS F PROTEIN"/>
    <property type="match status" value="1"/>
</dbReference>
<keyword evidence="1" id="KW-0560">Oxidoreductase</keyword>
<dbReference type="AlphaFoldDB" id="A0A0K1Q1H4"/>
<dbReference type="InterPro" id="IPR002347">
    <property type="entry name" value="SDR_fam"/>
</dbReference>
<dbReference type="CDD" id="cd05327">
    <property type="entry name" value="retinol-DH_like_SDR_c_like"/>
    <property type="match status" value="1"/>
</dbReference>
<reference evidence="3 4" key="1">
    <citation type="submission" date="2015-08" db="EMBL/GenBank/DDBJ databases">
        <authorList>
            <person name="Babu N.S."/>
            <person name="Beckwith C.J."/>
            <person name="Beseler K.G."/>
            <person name="Brison A."/>
            <person name="Carone J.V."/>
            <person name="Caskin T.P."/>
            <person name="Diamond M."/>
            <person name="Durham M.E."/>
            <person name="Foxe J.M."/>
            <person name="Go M."/>
            <person name="Henderson B.A."/>
            <person name="Jones I.B."/>
            <person name="McGettigan J.A."/>
            <person name="Micheletti S.J."/>
            <person name="Nasrallah M.E."/>
            <person name="Ortiz D."/>
            <person name="Piller C.R."/>
            <person name="Privatt S.R."/>
            <person name="Schneider S.L."/>
            <person name="Sharp S."/>
            <person name="Smith T.C."/>
            <person name="Stanton J.D."/>
            <person name="Ullery H.E."/>
            <person name="Wilson R.J."/>
            <person name="Serrano M.G."/>
            <person name="Buck G."/>
            <person name="Lee V."/>
            <person name="Wang Y."/>
            <person name="Carvalho R."/>
            <person name="Voegtly L."/>
            <person name="Shi R."/>
            <person name="Duckworth R."/>
            <person name="Johnson A."/>
            <person name="Loviza R."/>
            <person name="Walstead R."/>
            <person name="Shah Z."/>
            <person name="Kiflezghi M."/>
            <person name="Wade K."/>
            <person name="Ball S.L."/>
            <person name="Bradley K.W."/>
            <person name="Asai D.J."/>
            <person name="Bowman C.A."/>
            <person name="Russell D.A."/>
            <person name="Pope W.H."/>
            <person name="Jacobs-Sera D."/>
            <person name="Hendrix R.W."/>
            <person name="Hatfull G.F."/>
        </authorList>
    </citation>
    <scope>NUCLEOTIDE SEQUENCE [LARGE SCALE GENOMIC DNA]</scope>
    <source>
        <strain evidence="3 4">DSM 27648</strain>
    </source>
</reference>
<proteinExistence type="inferred from homology"/>
<dbReference type="RefSeq" id="WP_240488613.1">
    <property type="nucleotide sequence ID" value="NZ_CP012333.1"/>
</dbReference>
<dbReference type="PRINTS" id="PR00080">
    <property type="entry name" value="SDRFAMILY"/>
</dbReference>
<dbReference type="InterPro" id="IPR036291">
    <property type="entry name" value="NAD(P)-bd_dom_sf"/>
</dbReference>
<keyword evidence="4" id="KW-1185">Reference proteome</keyword>
<dbReference type="PANTHER" id="PTHR43157">
    <property type="entry name" value="PHOSPHATIDYLINOSITOL-GLYCAN BIOSYNTHESIS CLASS F PROTEIN-RELATED"/>
    <property type="match status" value="1"/>
</dbReference>
<evidence type="ECO:0000256" key="1">
    <source>
        <dbReference type="ARBA" id="ARBA00023002"/>
    </source>
</evidence>
<dbReference type="Proteomes" id="UP000064967">
    <property type="component" value="Chromosome"/>
</dbReference>
<gene>
    <name evidence="3" type="ORF">AKJ09_06292</name>
</gene>
<dbReference type="EMBL" id="CP012333">
    <property type="protein sequence ID" value="AKU99628.1"/>
    <property type="molecule type" value="Genomic_DNA"/>
</dbReference>
<comment type="similarity">
    <text evidence="2">Belongs to the short-chain dehydrogenases/reductases (SDR) family.</text>
</comment>
<dbReference type="Pfam" id="PF00106">
    <property type="entry name" value="adh_short"/>
    <property type="match status" value="1"/>
</dbReference>
<evidence type="ECO:0000313" key="3">
    <source>
        <dbReference type="EMBL" id="AKU99628.1"/>
    </source>
</evidence>
<dbReference type="GO" id="GO:0016491">
    <property type="term" value="F:oxidoreductase activity"/>
    <property type="evidence" value="ECO:0007669"/>
    <property type="project" value="UniProtKB-KW"/>
</dbReference>